<dbReference type="OrthoDB" id="9803916at2"/>
<dbReference type="eggNOG" id="COG1236">
    <property type="taxonomic scope" value="Bacteria"/>
</dbReference>
<dbReference type="AlphaFoldDB" id="A0A086XSQ3"/>
<dbReference type="InterPro" id="IPR001279">
    <property type="entry name" value="Metallo-B-lactamas"/>
</dbReference>
<dbReference type="SUPFAM" id="SSF56281">
    <property type="entry name" value="Metallo-hydrolase/oxidoreductase"/>
    <property type="match status" value="1"/>
</dbReference>
<sequence length="362" mass="38337">MRDLTTREAEVEVLSGLGRKGPACLRLRSAAGTWLLDAGFGPEAGDPFRREWLLGAERVFITHDHIDHIGGAAEVVAAGLPIHCTRQTARALPAGEQVHILPEHGRTEVAGVTVTTGRNGHALGGVWLHFGLGEGLFYSGDWSEESDWFAFDPPPAAATALIDASYGTDDVPQSERRAQIGRWLDALDARQVLFPVPPSGRAGELALMLLARGRGEVSLDPACQAAVAAALEAGGLAPAAQALAPLLGRPFDPAARYLLCDTPNADGGMAGRIVGEWRAAGRLGRDAAVLFTGHMTAPARAIAAQGGTFLRWNVHPPLSDQIRMLDRIGARRFVPLFCARPEAYPDLTRTGAVPALSGKVIV</sequence>
<dbReference type="RefSeq" id="WP_152559510.1">
    <property type="nucleotide sequence ID" value="NZ_JFZB01000029.1"/>
</dbReference>
<evidence type="ECO:0000313" key="3">
    <source>
        <dbReference type="Proteomes" id="UP000028824"/>
    </source>
</evidence>
<proteinExistence type="predicted"/>
<reference evidence="2 3" key="1">
    <citation type="submission" date="2014-03" db="EMBL/GenBank/DDBJ databases">
        <title>Genome of Paenirhodobacter enshiensis DW2-9.</title>
        <authorList>
            <person name="Wang D."/>
            <person name="Wang G."/>
        </authorList>
    </citation>
    <scope>NUCLEOTIDE SEQUENCE [LARGE SCALE GENOMIC DNA]</scope>
    <source>
        <strain evidence="2 3">DW2-9</strain>
    </source>
</reference>
<feature type="domain" description="Metallo-beta-lactamase" evidence="1">
    <location>
        <begin position="21"/>
        <end position="182"/>
    </location>
</feature>
<evidence type="ECO:0000259" key="1">
    <source>
        <dbReference type="SMART" id="SM00849"/>
    </source>
</evidence>
<dbReference type="Pfam" id="PF12706">
    <property type="entry name" value="Lactamase_B_2"/>
    <property type="match status" value="1"/>
</dbReference>
<dbReference type="EMBL" id="JFZB01000029">
    <property type="protein sequence ID" value="KFI25053.1"/>
    <property type="molecule type" value="Genomic_DNA"/>
</dbReference>
<dbReference type="Proteomes" id="UP000028824">
    <property type="component" value="Unassembled WGS sequence"/>
</dbReference>
<keyword evidence="3" id="KW-1185">Reference proteome</keyword>
<gene>
    <name evidence="2" type="ORF">CG50_07105</name>
</gene>
<protein>
    <submittedName>
        <fullName evidence="2">Lactamase</fullName>
    </submittedName>
</protein>
<evidence type="ECO:0000313" key="2">
    <source>
        <dbReference type="EMBL" id="KFI25053.1"/>
    </source>
</evidence>
<name>A0A086XSQ3_9RHOB</name>
<dbReference type="InterPro" id="IPR036866">
    <property type="entry name" value="RibonucZ/Hydroxyglut_hydro"/>
</dbReference>
<dbReference type="STRING" id="1105367.CG50_07105"/>
<dbReference type="Gene3D" id="3.60.15.10">
    <property type="entry name" value="Ribonuclease Z/Hydroxyacylglutathione hydrolase-like"/>
    <property type="match status" value="1"/>
</dbReference>
<accession>A0A086XSQ3</accession>
<organism evidence="2 3">
    <name type="scientific">Paenirhodobacter enshiensis</name>
    <dbReference type="NCBI Taxonomy" id="1105367"/>
    <lineage>
        <taxon>Bacteria</taxon>
        <taxon>Pseudomonadati</taxon>
        <taxon>Pseudomonadota</taxon>
        <taxon>Alphaproteobacteria</taxon>
        <taxon>Rhodobacterales</taxon>
        <taxon>Rhodobacter group</taxon>
        <taxon>Paenirhodobacter</taxon>
    </lineage>
</organism>
<dbReference type="SMART" id="SM00849">
    <property type="entry name" value="Lactamase_B"/>
    <property type="match status" value="1"/>
</dbReference>
<comment type="caution">
    <text evidence="2">The sequence shown here is derived from an EMBL/GenBank/DDBJ whole genome shotgun (WGS) entry which is preliminary data.</text>
</comment>